<protein>
    <submittedName>
        <fullName evidence="3">Uncharacterized protein</fullName>
    </submittedName>
</protein>
<gene>
    <name evidence="3" type="ORF">CPB84DRAFT_1962255</name>
</gene>
<dbReference type="AlphaFoldDB" id="A0A9P5NQT1"/>
<feature type="compositionally biased region" description="Polar residues" evidence="2">
    <location>
        <begin position="16"/>
        <end position="26"/>
    </location>
</feature>
<name>A0A9P5NQT1_GYMJU</name>
<dbReference type="EMBL" id="JADNYJ010000045">
    <property type="protein sequence ID" value="KAF8900858.1"/>
    <property type="molecule type" value="Genomic_DNA"/>
</dbReference>
<feature type="region of interest" description="Disordered" evidence="2">
    <location>
        <begin position="1"/>
        <end position="98"/>
    </location>
</feature>
<evidence type="ECO:0000313" key="4">
    <source>
        <dbReference type="Proteomes" id="UP000724874"/>
    </source>
</evidence>
<reference evidence="3" key="1">
    <citation type="submission" date="2020-11" db="EMBL/GenBank/DDBJ databases">
        <authorList>
            <consortium name="DOE Joint Genome Institute"/>
            <person name="Ahrendt S."/>
            <person name="Riley R."/>
            <person name="Andreopoulos W."/>
            <person name="LaButti K."/>
            <person name="Pangilinan J."/>
            <person name="Ruiz-duenas F.J."/>
            <person name="Barrasa J.M."/>
            <person name="Sanchez-Garcia M."/>
            <person name="Camarero S."/>
            <person name="Miyauchi S."/>
            <person name="Serrano A."/>
            <person name="Linde D."/>
            <person name="Babiker R."/>
            <person name="Drula E."/>
            <person name="Ayuso-Fernandez I."/>
            <person name="Pacheco R."/>
            <person name="Padilla G."/>
            <person name="Ferreira P."/>
            <person name="Barriuso J."/>
            <person name="Kellner H."/>
            <person name="Castanera R."/>
            <person name="Alfaro M."/>
            <person name="Ramirez L."/>
            <person name="Pisabarro A.G."/>
            <person name="Kuo A."/>
            <person name="Tritt A."/>
            <person name="Lipzen A."/>
            <person name="He G."/>
            <person name="Yan M."/>
            <person name="Ng V."/>
            <person name="Cullen D."/>
            <person name="Martin F."/>
            <person name="Rosso M.-N."/>
            <person name="Henrissat B."/>
            <person name="Hibbett D."/>
            <person name="Martinez A.T."/>
            <person name="Grigoriev I.V."/>
        </authorList>
    </citation>
    <scope>NUCLEOTIDE SEQUENCE</scope>
    <source>
        <strain evidence="3">AH 44721</strain>
    </source>
</reference>
<feature type="compositionally biased region" description="Basic and acidic residues" evidence="2">
    <location>
        <begin position="73"/>
        <end position="98"/>
    </location>
</feature>
<feature type="coiled-coil region" evidence="1">
    <location>
        <begin position="149"/>
        <end position="208"/>
    </location>
</feature>
<keyword evidence="1" id="KW-0175">Coiled coil</keyword>
<proteinExistence type="predicted"/>
<comment type="caution">
    <text evidence="3">The sequence shown here is derived from an EMBL/GenBank/DDBJ whole genome shotgun (WGS) entry which is preliminary data.</text>
</comment>
<evidence type="ECO:0000256" key="2">
    <source>
        <dbReference type="SAM" id="MobiDB-lite"/>
    </source>
</evidence>
<feature type="compositionally biased region" description="Polar residues" evidence="2">
    <location>
        <begin position="32"/>
        <end position="60"/>
    </location>
</feature>
<evidence type="ECO:0000256" key="1">
    <source>
        <dbReference type="SAM" id="Coils"/>
    </source>
</evidence>
<organism evidence="3 4">
    <name type="scientific">Gymnopilus junonius</name>
    <name type="common">Spectacular rustgill mushroom</name>
    <name type="synonym">Gymnopilus spectabilis subsp. junonius</name>
    <dbReference type="NCBI Taxonomy" id="109634"/>
    <lineage>
        <taxon>Eukaryota</taxon>
        <taxon>Fungi</taxon>
        <taxon>Dikarya</taxon>
        <taxon>Basidiomycota</taxon>
        <taxon>Agaricomycotina</taxon>
        <taxon>Agaricomycetes</taxon>
        <taxon>Agaricomycetidae</taxon>
        <taxon>Agaricales</taxon>
        <taxon>Agaricineae</taxon>
        <taxon>Hymenogastraceae</taxon>
        <taxon>Gymnopilus</taxon>
    </lineage>
</organism>
<sequence>MDSPRRSPSKAHRTHPYQSPSKNSGNRGPFSTVVQTPKQRSDSNPFQSRGDPFSSTSSPSARLGFAASKPTSARHEQPYREGPDSRERRLPCKKEVDDTEAEKALRGALLRREASQANILEAHQVISRSEEEMKHIDAEIQARDAAPHREAFKVNIKHAQAEVARLVKEKVVLVRERDGICYRLLLAEEALRNELARAQAAEEMIRQAYLCMEQALAVAREAEERRWWAEHAVSGQVQPLFLPAKPRHQYPR</sequence>
<accession>A0A9P5NQT1</accession>
<keyword evidence="4" id="KW-1185">Reference proteome</keyword>
<dbReference type="Proteomes" id="UP000724874">
    <property type="component" value="Unassembled WGS sequence"/>
</dbReference>
<evidence type="ECO:0000313" key="3">
    <source>
        <dbReference type="EMBL" id="KAF8900858.1"/>
    </source>
</evidence>